<name>A0A9W6F2B4_9CHLO</name>
<gene>
    <name evidence="2" type="primary">PLEST005569</name>
    <name evidence="2" type="ORF">PLESTB_000773000</name>
</gene>
<feature type="compositionally biased region" description="Polar residues" evidence="1">
    <location>
        <begin position="761"/>
        <end position="770"/>
    </location>
</feature>
<reference evidence="2 3" key="1">
    <citation type="journal article" date="2023" name="Commun. Biol.">
        <title>Reorganization of the ancestral sex-determining regions during the evolution of trioecy in Pleodorina starrii.</title>
        <authorList>
            <person name="Takahashi K."/>
            <person name="Suzuki S."/>
            <person name="Kawai-Toyooka H."/>
            <person name="Yamamoto K."/>
            <person name="Hamaji T."/>
            <person name="Ootsuki R."/>
            <person name="Yamaguchi H."/>
            <person name="Kawachi M."/>
            <person name="Higashiyama T."/>
            <person name="Nozaki H."/>
        </authorList>
    </citation>
    <scope>NUCLEOTIDE SEQUENCE [LARGE SCALE GENOMIC DNA]</scope>
    <source>
        <strain evidence="2 3">NIES-4479</strain>
    </source>
</reference>
<comment type="caution">
    <text evidence="2">The sequence shown here is derived from an EMBL/GenBank/DDBJ whole genome shotgun (WGS) entry which is preliminary data.</text>
</comment>
<protein>
    <submittedName>
        <fullName evidence="2">Uncharacterized protein</fullName>
    </submittedName>
</protein>
<feature type="compositionally biased region" description="Gly residues" evidence="1">
    <location>
        <begin position="428"/>
        <end position="441"/>
    </location>
</feature>
<feature type="compositionally biased region" description="Low complexity" evidence="1">
    <location>
        <begin position="723"/>
        <end position="737"/>
    </location>
</feature>
<evidence type="ECO:0000313" key="3">
    <source>
        <dbReference type="Proteomes" id="UP001165080"/>
    </source>
</evidence>
<accession>A0A9W6F2B4</accession>
<feature type="region of interest" description="Disordered" evidence="1">
    <location>
        <begin position="86"/>
        <end position="106"/>
    </location>
</feature>
<feature type="compositionally biased region" description="Low complexity" evidence="1">
    <location>
        <begin position="383"/>
        <end position="414"/>
    </location>
</feature>
<feature type="compositionally biased region" description="Low complexity" evidence="1">
    <location>
        <begin position="772"/>
        <end position="786"/>
    </location>
</feature>
<dbReference type="EMBL" id="BRXU01000008">
    <property type="protein sequence ID" value="GLC53654.1"/>
    <property type="molecule type" value="Genomic_DNA"/>
</dbReference>
<evidence type="ECO:0000313" key="2">
    <source>
        <dbReference type="EMBL" id="GLC53654.1"/>
    </source>
</evidence>
<feature type="compositionally biased region" description="Gly residues" evidence="1">
    <location>
        <begin position="750"/>
        <end position="759"/>
    </location>
</feature>
<feature type="region of interest" description="Disordered" evidence="1">
    <location>
        <begin position="119"/>
        <end position="182"/>
    </location>
</feature>
<organism evidence="2 3">
    <name type="scientific">Pleodorina starrii</name>
    <dbReference type="NCBI Taxonomy" id="330485"/>
    <lineage>
        <taxon>Eukaryota</taxon>
        <taxon>Viridiplantae</taxon>
        <taxon>Chlorophyta</taxon>
        <taxon>core chlorophytes</taxon>
        <taxon>Chlorophyceae</taxon>
        <taxon>CS clade</taxon>
        <taxon>Chlamydomonadales</taxon>
        <taxon>Volvocaceae</taxon>
        <taxon>Pleodorina</taxon>
    </lineage>
</organism>
<proteinExistence type="predicted"/>
<dbReference type="AlphaFoldDB" id="A0A9W6F2B4"/>
<feature type="compositionally biased region" description="Gly residues" evidence="1">
    <location>
        <begin position="468"/>
        <end position="478"/>
    </location>
</feature>
<feature type="compositionally biased region" description="Low complexity" evidence="1">
    <location>
        <begin position="138"/>
        <end position="163"/>
    </location>
</feature>
<feature type="region of interest" description="Disordered" evidence="1">
    <location>
        <begin position="837"/>
        <end position="870"/>
    </location>
</feature>
<sequence>MTLSQRVHDIAERLSTHAKAEIYQVLEGIAPNGELSSLLRLEPLVNDIVLQLNDSFKQAVTKRLLPEACKLLGSRPAALAAAASPSWAGGQAPQPPSPNALGSNVKQHSHLENDILALGYAPGTGQPLRPDQGPPQDAASAAASSLLLGASATAPGPQHQHQSPSPPPSGSDGGTGSTKAALHPPESRFAFANAVAAGDSRRGPLSGPLARDSFGGASAAASAGGAAAADLGPASDPLLFLGLGECDAGLGFGAGGADASSNGLALGADSFILGSSLAGSIGGSNGSGGGFAAASPSPHAASRQLAALSLGTPSGGGAAAIRTTSAASSPSPNPSTPSPYSALPLTIRPGSSLDPGLATPPVSLPGTEPVRGGPHALALHHIQTASPQQQQLQQRSPQLTRLSGPGDLSPLTPLSGGGGGAPAPLFGGAPGPSPGGGGGGSAQQQMLRQQQMLQQQQMSPQQQQQHYGAGGAAVGEGGMLPGGGGAGLFSNGNGNGNGNGNMASYQLQQQQQQLLLQRQQQLQQAQFLQQQQQQQGLAEYQQRQQYGMVQQQQQQQLPPMQHPNAPYDSTGAFAPVSGVRTALAAAPDGPRASYDGRTPTYAVQNALEMPYDVQLFYGAGAGTSPAELQQAMTAFGGDRFASLGAGIRAGFASGGGAGGSSGGTASPDYGMYGLAPLGAAGGALQPGVMVGGGGGRTGGSPTMMLAQAAAAPAANRPSRSGTASAASAVDSRSSSFSTGPMGHQPAARRGSGGGNGGGATLVQSPFTPQQHSPPASDASGPSSSSASVSVTGAAVAAAGVGGGIAKAAGGGTDGGVASMSMAAKLQQVQLQVDTSALASPKPAPSPGGSSRAGKTSSGSGGGVKAPADMPGRFRCLPPAVQARIHALTRDNHVVLLKDFDEKVLSKMTLLVDKFGAAECLAMLDRIEEVLKGKAGRLANGPGYLDVSVSTRLDELKQRASGQVTAPEDYARSTLHSRIYAELRDLISRHGFLQWHHFDQGIINMLKKMPNATALERLNELAYHSFKNVDNPKSCIVSIFTTKPKYVNALTAAASPAAAVADDGGGGGGCGRGGRGAGSAGSFIAAATCPRHAAAGKRYVVGGHDGGGGGGT</sequence>
<feature type="compositionally biased region" description="Low complexity" evidence="1">
    <location>
        <begin position="837"/>
        <end position="857"/>
    </location>
</feature>
<feature type="compositionally biased region" description="Low complexity" evidence="1">
    <location>
        <begin position="442"/>
        <end position="465"/>
    </location>
</feature>
<keyword evidence="3" id="KW-1185">Reference proteome</keyword>
<dbReference type="Proteomes" id="UP001165080">
    <property type="component" value="Unassembled WGS sequence"/>
</dbReference>
<evidence type="ECO:0000256" key="1">
    <source>
        <dbReference type="SAM" id="MobiDB-lite"/>
    </source>
</evidence>
<feature type="region of interest" description="Disordered" evidence="1">
    <location>
        <begin position="313"/>
        <end position="478"/>
    </location>
</feature>
<feature type="region of interest" description="Disordered" evidence="1">
    <location>
        <begin position="707"/>
        <end position="786"/>
    </location>
</feature>
<feature type="compositionally biased region" description="Low complexity" evidence="1">
    <location>
        <begin position="319"/>
        <end position="330"/>
    </location>
</feature>